<proteinExistence type="inferred from homology"/>
<evidence type="ECO:0000256" key="2">
    <source>
        <dbReference type="ARBA" id="ARBA00004488"/>
    </source>
</evidence>
<keyword evidence="10 20" id="KW-1133">Transmembrane helix</keyword>
<keyword evidence="23" id="KW-1185">Reference proteome</keyword>
<dbReference type="GO" id="GO:0006896">
    <property type="term" value="P:Golgi to vacuole transport"/>
    <property type="evidence" value="ECO:0007669"/>
    <property type="project" value="TreeGrafter"/>
</dbReference>
<comment type="function">
    <text evidence="15">Functions as a sorting receptor in the Golgi compartment required for the intracellular sorting and delivery of soluble vacuolar proteins, like carboxypeptidase Y (CPY) and proteinase A. Executes multiple rounds of sorting by cycling between the late Golgi and a prevacuolar endosome-like compartment.</text>
</comment>
<evidence type="ECO:0000256" key="3">
    <source>
        <dbReference type="ARBA" id="ARBA00008251"/>
    </source>
</evidence>
<evidence type="ECO:0000256" key="17">
    <source>
        <dbReference type="ARBA" id="ARBA00031354"/>
    </source>
</evidence>
<dbReference type="SUPFAM" id="SSF110296">
    <property type="entry name" value="Oligoxyloglucan reducing end-specific cellobiohydrolase"/>
    <property type="match status" value="1"/>
</dbReference>
<organism evidence="22 23">
    <name type="scientific">Trichoglossum hirsutum</name>
    <dbReference type="NCBI Taxonomy" id="265104"/>
    <lineage>
        <taxon>Eukaryota</taxon>
        <taxon>Fungi</taxon>
        <taxon>Dikarya</taxon>
        <taxon>Ascomycota</taxon>
        <taxon>Pezizomycotina</taxon>
        <taxon>Geoglossomycetes</taxon>
        <taxon>Geoglossales</taxon>
        <taxon>Geoglossaceae</taxon>
        <taxon>Trichoglossum</taxon>
    </lineage>
</organism>
<feature type="domain" description="VPS10" evidence="21">
    <location>
        <begin position="84"/>
        <end position="723"/>
    </location>
</feature>
<dbReference type="Gene3D" id="3.30.60.270">
    <property type="match status" value="1"/>
</dbReference>
<keyword evidence="14" id="KW-0325">Glycoprotein</keyword>
<dbReference type="InterPro" id="IPR031778">
    <property type="entry name" value="Sortilin_N"/>
</dbReference>
<evidence type="ECO:0000256" key="9">
    <source>
        <dbReference type="ARBA" id="ARBA00022927"/>
    </source>
</evidence>
<evidence type="ECO:0000256" key="14">
    <source>
        <dbReference type="ARBA" id="ARBA00023180"/>
    </source>
</evidence>
<dbReference type="InterPro" id="IPR031777">
    <property type="entry name" value="Sortilin_C"/>
</dbReference>
<evidence type="ECO:0000256" key="1">
    <source>
        <dbReference type="ARBA" id="ARBA00004166"/>
    </source>
</evidence>
<dbReference type="Gene3D" id="2.10.70.80">
    <property type="match status" value="1"/>
</dbReference>
<evidence type="ECO:0000256" key="6">
    <source>
        <dbReference type="ARBA" id="ARBA00022692"/>
    </source>
</evidence>
<evidence type="ECO:0000256" key="7">
    <source>
        <dbReference type="ARBA" id="ARBA00022729"/>
    </source>
</evidence>
<dbReference type="GO" id="GO:0016020">
    <property type="term" value="C:membrane"/>
    <property type="evidence" value="ECO:0007669"/>
    <property type="project" value="InterPro"/>
</dbReference>
<evidence type="ECO:0000256" key="15">
    <source>
        <dbReference type="ARBA" id="ARBA00025569"/>
    </source>
</evidence>
<dbReference type="Pfam" id="PF15901">
    <property type="entry name" value="Sortilin_C"/>
    <property type="match status" value="1"/>
</dbReference>
<keyword evidence="6 20" id="KW-0812">Transmembrane</keyword>
<dbReference type="GO" id="GO:0005794">
    <property type="term" value="C:Golgi apparatus"/>
    <property type="evidence" value="ECO:0007669"/>
    <property type="project" value="UniProtKB-SubCell"/>
</dbReference>
<evidence type="ECO:0000256" key="10">
    <source>
        <dbReference type="ARBA" id="ARBA00022989"/>
    </source>
</evidence>
<protein>
    <recommendedName>
        <fullName evidence="4">Vacuolar protein sorting/targeting protein 10</fullName>
    </recommendedName>
    <alternativeName>
        <fullName evidence="17">Carboxypeptidase Y receptor</fullName>
    </alternativeName>
    <alternativeName>
        <fullName evidence="16 18">Sortilin VPS10</fullName>
    </alternativeName>
</protein>
<evidence type="ECO:0000256" key="4">
    <source>
        <dbReference type="ARBA" id="ARBA00015369"/>
    </source>
</evidence>
<keyword evidence="11" id="KW-0333">Golgi apparatus</keyword>
<dbReference type="InterPro" id="IPR050310">
    <property type="entry name" value="VPS10-sortilin"/>
</dbReference>
<evidence type="ECO:0000256" key="5">
    <source>
        <dbReference type="ARBA" id="ARBA00022448"/>
    </source>
</evidence>
<keyword evidence="13" id="KW-0675">Receptor</keyword>
<dbReference type="InterPro" id="IPR015943">
    <property type="entry name" value="WD40/YVTN_repeat-like_dom_sf"/>
</dbReference>
<reference evidence="22" key="1">
    <citation type="submission" date="2021-03" db="EMBL/GenBank/DDBJ databases">
        <title>Comparative genomics and phylogenomic investigation of the class Geoglossomycetes provide insights into ecological specialization and systematics.</title>
        <authorList>
            <person name="Melie T."/>
            <person name="Pirro S."/>
            <person name="Miller A.N."/>
            <person name="Quandt A."/>
        </authorList>
    </citation>
    <scope>NUCLEOTIDE SEQUENCE</scope>
    <source>
        <strain evidence="22">CAQ_001_2017</strain>
    </source>
</reference>
<dbReference type="Gene3D" id="2.130.10.10">
    <property type="entry name" value="YVTN repeat-like/Quinoprotein amine dehydrogenase"/>
    <property type="match status" value="1"/>
</dbReference>
<dbReference type="GO" id="GO:0005829">
    <property type="term" value="C:cytosol"/>
    <property type="evidence" value="ECO:0007669"/>
    <property type="project" value="GOC"/>
</dbReference>
<evidence type="ECO:0000256" key="20">
    <source>
        <dbReference type="SAM" id="Phobius"/>
    </source>
</evidence>
<comment type="subcellular location">
    <subcellularLocation>
        <location evidence="1">Golgi apparatus</location>
        <location evidence="1">trans-Golgi network membrane</location>
        <topology evidence="1">Multi-pass membrane protein</topology>
    </subcellularLocation>
    <subcellularLocation>
        <location evidence="2">Prevacuolar compartment membrane</location>
        <topology evidence="2">Multi-pass membrane protein</topology>
    </subcellularLocation>
</comment>
<dbReference type="PANTHER" id="PTHR12106">
    <property type="entry name" value="SORTILIN RELATED"/>
    <property type="match status" value="1"/>
</dbReference>
<evidence type="ECO:0000313" key="23">
    <source>
        <dbReference type="Proteomes" id="UP000750711"/>
    </source>
</evidence>
<name>A0A9P8LBW7_9PEZI</name>
<evidence type="ECO:0000256" key="19">
    <source>
        <dbReference type="SAM" id="MobiDB-lite"/>
    </source>
</evidence>
<dbReference type="FunFam" id="3.30.60.270:FF:000005">
    <property type="entry name" value="Sortilin"/>
    <property type="match status" value="1"/>
</dbReference>
<evidence type="ECO:0000256" key="13">
    <source>
        <dbReference type="ARBA" id="ARBA00023170"/>
    </source>
</evidence>
<evidence type="ECO:0000256" key="11">
    <source>
        <dbReference type="ARBA" id="ARBA00023034"/>
    </source>
</evidence>
<keyword evidence="9" id="KW-0653">Protein transport</keyword>
<dbReference type="SMART" id="SM00602">
    <property type="entry name" value="VPS10"/>
    <property type="match status" value="1"/>
</dbReference>
<dbReference type="AlphaFoldDB" id="A0A9P8LBW7"/>
<feature type="transmembrane region" description="Helical" evidence="20">
    <location>
        <begin position="732"/>
        <end position="763"/>
    </location>
</feature>
<keyword evidence="12 20" id="KW-0472">Membrane</keyword>
<dbReference type="GO" id="GO:0006623">
    <property type="term" value="P:protein targeting to vacuole"/>
    <property type="evidence" value="ECO:0007669"/>
    <property type="project" value="TreeGrafter"/>
</dbReference>
<dbReference type="Proteomes" id="UP000750711">
    <property type="component" value="Unassembled WGS sequence"/>
</dbReference>
<evidence type="ECO:0000313" key="22">
    <source>
        <dbReference type="EMBL" id="KAH0559464.1"/>
    </source>
</evidence>
<evidence type="ECO:0000259" key="21">
    <source>
        <dbReference type="SMART" id="SM00602"/>
    </source>
</evidence>
<accession>A0A9P8LBW7</accession>
<feature type="region of interest" description="Disordered" evidence="19">
    <location>
        <begin position="1"/>
        <end position="20"/>
    </location>
</feature>
<keyword evidence="8" id="KW-0677">Repeat</keyword>
<keyword evidence="7" id="KW-0732">Signal</keyword>
<gene>
    <name evidence="22" type="ORF">GP486_004018</name>
</gene>
<dbReference type="GO" id="GO:0006895">
    <property type="term" value="P:Golgi to endosome transport"/>
    <property type="evidence" value="ECO:0007669"/>
    <property type="project" value="TreeGrafter"/>
</dbReference>
<keyword evidence="5" id="KW-0813">Transport</keyword>
<dbReference type="EMBL" id="JAGHQM010000590">
    <property type="protein sequence ID" value="KAH0559464.1"/>
    <property type="molecule type" value="Genomic_DNA"/>
</dbReference>
<dbReference type="Pfam" id="PF15902">
    <property type="entry name" value="Sortilin-Vps10"/>
    <property type="match status" value="1"/>
</dbReference>
<evidence type="ECO:0000256" key="16">
    <source>
        <dbReference type="ARBA" id="ARBA00031250"/>
    </source>
</evidence>
<comment type="caution">
    <text evidence="22">The sequence shown here is derived from an EMBL/GenBank/DDBJ whole genome shotgun (WGS) entry which is preliminary data.</text>
</comment>
<dbReference type="InterPro" id="IPR006581">
    <property type="entry name" value="VPS10"/>
</dbReference>
<dbReference type="InterPro" id="IPR036278">
    <property type="entry name" value="Sialidase_sf"/>
</dbReference>
<evidence type="ECO:0000256" key="8">
    <source>
        <dbReference type="ARBA" id="ARBA00022737"/>
    </source>
</evidence>
<evidence type="ECO:0000256" key="18">
    <source>
        <dbReference type="ARBA" id="ARBA00031902"/>
    </source>
</evidence>
<dbReference type="SUPFAM" id="SSF50939">
    <property type="entry name" value="Sialidases"/>
    <property type="match status" value="1"/>
</dbReference>
<evidence type="ECO:0000256" key="12">
    <source>
        <dbReference type="ARBA" id="ARBA00023136"/>
    </source>
</evidence>
<dbReference type="PANTHER" id="PTHR12106:SF27">
    <property type="entry name" value="SORTILIN-RELATED RECEPTOR"/>
    <property type="match status" value="1"/>
</dbReference>
<comment type="similarity">
    <text evidence="3">Belongs to the VPS10-related sortilin family.</text>
</comment>
<sequence length="805" mass="91439">MMQAARQQRDRRQASALISQPHNRRHRLPLSLIQVLLVLALVIGRAHATKGSDERIRIKQTHFAAERYDHFYLKSDQVSAGDGETFVMRDQNMKVWISHDHGKTWKVPPELDDEQVSAVFPNKYFNDMIFFQTASGQAYYSPDRGKSIQRFNTPGPSHGIARSRVHLNQNDWIFHSSQKDWLIWFTTRDCQDFYSPCHVDAYLTQDRGSSWKLLRRNVQGCQFVAEQARGHREKLIYCEEYTHEAMERNNPIRLVTSDDFFEENISTPFDDIISVAVMSEFTIVAVRDEEQKSFKIETSTDGKTFEEARFPANSREHYLLFTLLDSSTHSVFASATTDPRDLERGSIFKSNSNGTSFVQSISGVNVNSVGFVDFQRMQGLNGVALSNIIANAEETASGWPKKLRTAITYDDGATWGYIPPPSRDVHGMPVKCDFGNREWCSLHLHGPSDRRDPASSPSAVGLMLAVGNFGEYLGDLKDSDTYITRDGGLSWNAFLNGPHIWEYGDQGSVILLVKENTPTNTFHYTLDEGRTWKQYQFTDSAVQVVDISSVLNSQTLEFLLWAKEVGRDETDGRTVTFNVDFTELRGERKCVFAETENDGDFFLWEPRHPARRDSCSFGHIAQYPRKKPAADCYVGADTHSLQHTIKRNCTCTRVDYECAFNSEPQPDGSCAPVPGLHPTDHCRDPNVIEWYAPASYRRTTLTTCDGGLQFDTPTVHPCPAPEKEEEKPYMGLWAWLWALVRANFLFVTPLAAAAVAGVGWWIYSRSTGRYGRIRLEDSTKESLRWRKEEGYADAVERGDDSGDDE</sequence>